<dbReference type="PROSITE" id="PS50011">
    <property type="entry name" value="PROTEIN_KINASE_DOM"/>
    <property type="match status" value="1"/>
</dbReference>
<dbReference type="PANTHER" id="PTHR44167:SF24">
    <property type="entry name" value="SERINE_THREONINE-PROTEIN KINASE CHK2"/>
    <property type="match status" value="1"/>
</dbReference>
<sequence>MQKKLFENIIQNYEILKIVSDKTSKLLKVKCKLNLEVYAIKLVPINHDFKIPHYDVEVSHTNVINCFKVFDSILYQKKYYKAYILEWSEFGDIRSLASSKFKLTNFFFSDIILGLKHLQNLGLFHGDLKPSNILAFKSDTRIVFKLADYGVKYKGIGSYITPEYAPPEYLNREVNSKYDIWCFGCILFELFTGDLPFGSRTNDNQISEILENIQNKPLPKEWMKIKEPYRYIIVRCLTKDAQNRISNYNDILDLLKRKPNLFNRIEYLFYYIKGFKNQDI</sequence>
<proteinExistence type="predicted"/>
<dbReference type="GO" id="GO:0005737">
    <property type="term" value="C:cytoplasm"/>
    <property type="evidence" value="ECO:0007669"/>
    <property type="project" value="TreeGrafter"/>
</dbReference>
<protein>
    <recommendedName>
        <fullName evidence="1">Protein kinase domain-containing protein</fullName>
    </recommendedName>
</protein>
<dbReference type="SUPFAM" id="SSF56112">
    <property type="entry name" value="Protein kinase-like (PK-like)"/>
    <property type="match status" value="1"/>
</dbReference>
<name>A0A0F9VAB4_9ZZZZ</name>
<feature type="domain" description="Protein kinase" evidence="1">
    <location>
        <begin position="1"/>
        <end position="261"/>
    </location>
</feature>
<dbReference type="EMBL" id="LAZR01000038">
    <property type="protein sequence ID" value="KKO00950.1"/>
    <property type="molecule type" value="Genomic_DNA"/>
</dbReference>
<dbReference type="Gene3D" id="1.10.510.10">
    <property type="entry name" value="Transferase(Phosphotransferase) domain 1"/>
    <property type="match status" value="1"/>
</dbReference>
<dbReference type="PANTHER" id="PTHR44167">
    <property type="entry name" value="OVARIAN-SPECIFIC SERINE/THREONINE-PROTEIN KINASE LOK-RELATED"/>
    <property type="match status" value="1"/>
</dbReference>
<dbReference type="GO" id="GO:0044773">
    <property type="term" value="P:mitotic DNA damage checkpoint signaling"/>
    <property type="evidence" value="ECO:0007669"/>
    <property type="project" value="TreeGrafter"/>
</dbReference>
<dbReference type="AlphaFoldDB" id="A0A0F9VAB4"/>
<dbReference type="GO" id="GO:0004674">
    <property type="term" value="F:protein serine/threonine kinase activity"/>
    <property type="evidence" value="ECO:0007669"/>
    <property type="project" value="TreeGrafter"/>
</dbReference>
<dbReference type="InterPro" id="IPR011009">
    <property type="entry name" value="Kinase-like_dom_sf"/>
</dbReference>
<dbReference type="Pfam" id="PF00069">
    <property type="entry name" value="Pkinase"/>
    <property type="match status" value="1"/>
</dbReference>
<evidence type="ECO:0000313" key="2">
    <source>
        <dbReference type="EMBL" id="KKO00950.1"/>
    </source>
</evidence>
<dbReference type="GO" id="GO:0005524">
    <property type="term" value="F:ATP binding"/>
    <property type="evidence" value="ECO:0007669"/>
    <property type="project" value="InterPro"/>
</dbReference>
<accession>A0A0F9VAB4</accession>
<dbReference type="InterPro" id="IPR000719">
    <property type="entry name" value="Prot_kinase_dom"/>
</dbReference>
<comment type="caution">
    <text evidence="2">The sequence shown here is derived from an EMBL/GenBank/DDBJ whole genome shotgun (WGS) entry which is preliminary data.</text>
</comment>
<reference evidence="2" key="1">
    <citation type="journal article" date="2015" name="Nature">
        <title>Complex archaea that bridge the gap between prokaryotes and eukaryotes.</title>
        <authorList>
            <person name="Spang A."/>
            <person name="Saw J.H."/>
            <person name="Jorgensen S.L."/>
            <person name="Zaremba-Niedzwiedzka K."/>
            <person name="Martijn J."/>
            <person name="Lind A.E."/>
            <person name="van Eijk R."/>
            <person name="Schleper C."/>
            <person name="Guy L."/>
            <person name="Ettema T.J."/>
        </authorList>
    </citation>
    <scope>NUCLEOTIDE SEQUENCE</scope>
</reference>
<evidence type="ECO:0000259" key="1">
    <source>
        <dbReference type="PROSITE" id="PS50011"/>
    </source>
</evidence>
<gene>
    <name evidence="2" type="ORF">LCGC14_0123580</name>
</gene>
<organism evidence="2">
    <name type="scientific">marine sediment metagenome</name>
    <dbReference type="NCBI Taxonomy" id="412755"/>
    <lineage>
        <taxon>unclassified sequences</taxon>
        <taxon>metagenomes</taxon>
        <taxon>ecological metagenomes</taxon>
    </lineage>
</organism>
<dbReference type="SMART" id="SM00220">
    <property type="entry name" value="S_TKc"/>
    <property type="match status" value="1"/>
</dbReference>
<dbReference type="GO" id="GO:0005634">
    <property type="term" value="C:nucleus"/>
    <property type="evidence" value="ECO:0007669"/>
    <property type="project" value="TreeGrafter"/>
</dbReference>